<dbReference type="SMART" id="SM00984">
    <property type="entry name" value="UDPG_MGDP_dh_C"/>
    <property type="match status" value="1"/>
</dbReference>
<evidence type="ECO:0000256" key="6">
    <source>
        <dbReference type="ARBA" id="ARBA00047473"/>
    </source>
</evidence>
<name>A0ABQ2ZDH1_9ACTN</name>
<dbReference type="PANTHER" id="PTHR43750:SF3">
    <property type="entry name" value="UDP-GLUCOSE 6-DEHYDROGENASE TUAD"/>
    <property type="match status" value="1"/>
</dbReference>
<comment type="catalytic activity">
    <reaction evidence="6 7">
        <text>UDP-alpha-D-glucose + 2 NAD(+) + H2O = UDP-alpha-D-glucuronate + 2 NADH + 3 H(+)</text>
        <dbReference type="Rhea" id="RHEA:23596"/>
        <dbReference type="ChEBI" id="CHEBI:15377"/>
        <dbReference type="ChEBI" id="CHEBI:15378"/>
        <dbReference type="ChEBI" id="CHEBI:57540"/>
        <dbReference type="ChEBI" id="CHEBI:57945"/>
        <dbReference type="ChEBI" id="CHEBI:58052"/>
        <dbReference type="ChEBI" id="CHEBI:58885"/>
        <dbReference type="EC" id="1.1.1.22"/>
    </reaction>
</comment>
<dbReference type="InterPro" id="IPR036220">
    <property type="entry name" value="UDP-Glc/GDP-Man_DH_C_sf"/>
</dbReference>
<keyword evidence="10" id="KW-1185">Reference proteome</keyword>
<dbReference type="Gene3D" id="3.40.50.720">
    <property type="entry name" value="NAD(P)-binding Rossmann-like Domain"/>
    <property type="match status" value="2"/>
</dbReference>
<dbReference type="InterPro" id="IPR028357">
    <property type="entry name" value="UDPglc_DH_bac"/>
</dbReference>
<dbReference type="SUPFAM" id="SSF51735">
    <property type="entry name" value="NAD(P)-binding Rossmann-fold domains"/>
    <property type="match status" value="1"/>
</dbReference>
<gene>
    <name evidence="9" type="ORF">GCM10010326_00880</name>
</gene>
<dbReference type="InterPro" id="IPR036291">
    <property type="entry name" value="NAD(P)-bd_dom_sf"/>
</dbReference>
<sequence>MFGAGYIGLVTGACLAELGHTVAVRDILPERVELLQAGEVPIYEPGLGDMTLRNEERLRFTLDAEDAVRGAEVAYVCVDTPPTASGDADLSRVWAVVDALKGASHLLALVVKSTVPVGTGRRIRAALDAAGLGHVGYVSNPEFTAEGRAVSDFMNPDRIVIGASDPAAADLIKGLHAGVNGPAVVMDVASAEMTKLAANAALATKITLANELATVCEATGADIERVTEAIGMDHRIGPHFLKAGLGYGGSCFPKDSRALHALASNAGYSFQLLRTVIEVNGLQARRHLQRLKEELGGSFEGRSVALLGMTFKAGTDDMREGPSTIIASRLLAEGAEVRCWDPMAQPGPGQPWDSTTRHAGPLEAMAGADAAVIVTEWPELRDAPWAEAHTAMRTPLLLDGRNLLDGAAMAQLGFTYMSVGRPTVRP</sequence>
<evidence type="ECO:0000256" key="5">
    <source>
        <dbReference type="ARBA" id="ARBA00023027"/>
    </source>
</evidence>
<keyword evidence="4 7" id="KW-0560">Oxidoreductase</keyword>
<keyword evidence="5 7" id="KW-0520">NAD</keyword>
<accession>A0ABQ2ZDH1</accession>
<dbReference type="InterPro" id="IPR001732">
    <property type="entry name" value="UDP-Glc/GDP-Man_DH_N"/>
</dbReference>
<dbReference type="InterPro" id="IPR014027">
    <property type="entry name" value="UDP-Glc/GDP-Man_DH_C"/>
</dbReference>
<evidence type="ECO:0000256" key="1">
    <source>
        <dbReference type="ARBA" id="ARBA00004701"/>
    </source>
</evidence>
<evidence type="ECO:0000256" key="4">
    <source>
        <dbReference type="ARBA" id="ARBA00023002"/>
    </source>
</evidence>
<evidence type="ECO:0000256" key="3">
    <source>
        <dbReference type="ARBA" id="ARBA00012954"/>
    </source>
</evidence>
<evidence type="ECO:0000256" key="2">
    <source>
        <dbReference type="ARBA" id="ARBA00006601"/>
    </source>
</evidence>
<dbReference type="Pfam" id="PF03720">
    <property type="entry name" value="UDPG_MGDP_dh_C"/>
    <property type="match status" value="1"/>
</dbReference>
<organism evidence="9 10">
    <name type="scientific">Streptomyces xanthochromogenes</name>
    <dbReference type="NCBI Taxonomy" id="67384"/>
    <lineage>
        <taxon>Bacteria</taxon>
        <taxon>Bacillati</taxon>
        <taxon>Actinomycetota</taxon>
        <taxon>Actinomycetes</taxon>
        <taxon>Kitasatosporales</taxon>
        <taxon>Streptomycetaceae</taxon>
        <taxon>Streptomyces</taxon>
    </lineage>
</organism>
<comment type="pathway">
    <text evidence="1">Nucleotide-sugar biosynthesis; UDP-alpha-D-glucuronate biosynthesis; UDP-alpha-D-glucuronate from UDP-alpha-D-glucose: step 1/1.</text>
</comment>
<dbReference type="PIRSF" id="PIRSF000124">
    <property type="entry name" value="UDPglc_GDPman_dh"/>
    <property type="match status" value="1"/>
</dbReference>
<evidence type="ECO:0000313" key="10">
    <source>
        <dbReference type="Proteomes" id="UP000600946"/>
    </source>
</evidence>
<comment type="similarity">
    <text evidence="2 7">Belongs to the UDP-glucose/GDP-mannose dehydrogenase family.</text>
</comment>
<evidence type="ECO:0000313" key="9">
    <source>
        <dbReference type="EMBL" id="GGY13431.1"/>
    </source>
</evidence>
<feature type="domain" description="UDP-glucose/GDP-mannose dehydrogenase C-terminal" evidence="8">
    <location>
        <begin position="305"/>
        <end position="406"/>
    </location>
</feature>
<dbReference type="PIRSF" id="PIRSF500134">
    <property type="entry name" value="UDPglc_DH_bac"/>
    <property type="match status" value="1"/>
</dbReference>
<dbReference type="PANTHER" id="PTHR43750">
    <property type="entry name" value="UDP-GLUCOSE 6-DEHYDROGENASE TUAD"/>
    <property type="match status" value="1"/>
</dbReference>
<comment type="caution">
    <text evidence="9">The sequence shown here is derived from an EMBL/GenBank/DDBJ whole genome shotgun (WGS) entry which is preliminary data.</text>
</comment>
<reference evidence="10" key="1">
    <citation type="journal article" date="2019" name="Int. J. Syst. Evol. Microbiol.">
        <title>The Global Catalogue of Microorganisms (GCM) 10K type strain sequencing project: providing services to taxonomists for standard genome sequencing and annotation.</title>
        <authorList>
            <consortium name="The Broad Institute Genomics Platform"/>
            <consortium name="The Broad Institute Genome Sequencing Center for Infectious Disease"/>
            <person name="Wu L."/>
            <person name="Ma J."/>
        </authorList>
    </citation>
    <scope>NUCLEOTIDE SEQUENCE [LARGE SCALE GENOMIC DNA]</scope>
    <source>
        <strain evidence="10">JCM 4594</strain>
    </source>
</reference>
<dbReference type="Proteomes" id="UP000600946">
    <property type="component" value="Unassembled WGS sequence"/>
</dbReference>
<proteinExistence type="inferred from homology"/>
<dbReference type="SUPFAM" id="SSF52413">
    <property type="entry name" value="UDP-glucose/GDP-mannose dehydrogenase C-terminal domain"/>
    <property type="match status" value="1"/>
</dbReference>
<dbReference type="NCBIfam" id="TIGR03026">
    <property type="entry name" value="NDP-sugDHase"/>
    <property type="match status" value="1"/>
</dbReference>
<dbReference type="Pfam" id="PF00984">
    <property type="entry name" value="UDPG_MGDP_dh"/>
    <property type="match status" value="1"/>
</dbReference>
<evidence type="ECO:0000259" key="8">
    <source>
        <dbReference type="SMART" id="SM00984"/>
    </source>
</evidence>
<dbReference type="InterPro" id="IPR014026">
    <property type="entry name" value="UDP-Glc/GDP-Man_DH_dimer"/>
</dbReference>
<dbReference type="SUPFAM" id="SSF48179">
    <property type="entry name" value="6-phosphogluconate dehydrogenase C-terminal domain-like"/>
    <property type="match status" value="1"/>
</dbReference>
<dbReference type="EC" id="1.1.1.22" evidence="3 7"/>
<protein>
    <recommendedName>
        <fullName evidence="3 7">UDP-glucose 6-dehydrogenase</fullName>
        <ecNumber evidence="3 7">1.1.1.22</ecNumber>
    </recommendedName>
</protein>
<evidence type="ECO:0000256" key="7">
    <source>
        <dbReference type="PIRNR" id="PIRNR000124"/>
    </source>
</evidence>
<dbReference type="InterPro" id="IPR008927">
    <property type="entry name" value="6-PGluconate_DH-like_C_sf"/>
</dbReference>
<dbReference type="Gene3D" id="1.20.5.100">
    <property type="entry name" value="Cytochrome c1, transmembrane anchor, C-terminal"/>
    <property type="match status" value="1"/>
</dbReference>
<dbReference type="InterPro" id="IPR017476">
    <property type="entry name" value="UDP-Glc/GDP-Man"/>
</dbReference>
<dbReference type="Pfam" id="PF03721">
    <property type="entry name" value="UDPG_MGDP_dh_N"/>
    <property type="match status" value="1"/>
</dbReference>
<dbReference type="EMBL" id="BMUU01000001">
    <property type="protein sequence ID" value="GGY13431.1"/>
    <property type="molecule type" value="Genomic_DNA"/>
</dbReference>